<accession>A0A0F9EFD1</accession>
<feature type="non-terminal residue" evidence="1">
    <location>
        <position position="1"/>
    </location>
</feature>
<dbReference type="AlphaFoldDB" id="A0A0F9EFD1"/>
<organism evidence="1">
    <name type="scientific">marine sediment metagenome</name>
    <dbReference type="NCBI Taxonomy" id="412755"/>
    <lineage>
        <taxon>unclassified sequences</taxon>
        <taxon>metagenomes</taxon>
        <taxon>ecological metagenomes</taxon>
    </lineage>
</organism>
<comment type="caution">
    <text evidence="1">The sequence shown here is derived from an EMBL/GenBank/DDBJ whole genome shotgun (WGS) entry which is preliminary data.</text>
</comment>
<evidence type="ECO:0000313" key="1">
    <source>
        <dbReference type="EMBL" id="KKL72674.1"/>
    </source>
</evidence>
<gene>
    <name evidence="1" type="ORF">LCGC14_2082520</name>
</gene>
<sequence length="321" mass="32887">LYIRPSGDTDDYFSFSTASDVPTIGTVGSCDLILAPSGGVQIGDAATEIHGINTAPVANQMLTADFTDAGATSFFIDGTYANTGADSKTVRGYSIVLDISGTHDSSGIADSRGVFSQINDNTVYNSSIVLGNIYGVFGQTVFAGTNTDNGGLKHYGGFFKSSGDMGTNGASKHYGILGLAADTADVNYGGFFSASGATNNWAVYASAGNVYVADDLIANGQTGNTLQTPTLGVGVTTLAITKNVVTLTGHVDDNTLGTITGGLAGQTITIICTDAKVTITDTNAHTANTVDLSAAFTSADDTVLSLIYDGTSWYEVSRSVN</sequence>
<reference evidence="1" key="1">
    <citation type="journal article" date="2015" name="Nature">
        <title>Complex archaea that bridge the gap between prokaryotes and eukaryotes.</title>
        <authorList>
            <person name="Spang A."/>
            <person name="Saw J.H."/>
            <person name="Jorgensen S.L."/>
            <person name="Zaremba-Niedzwiedzka K."/>
            <person name="Martijn J."/>
            <person name="Lind A.E."/>
            <person name="van Eijk R."/>
            <person name="Schleper C."/>
            <person name="Guy L."/>
            <person name="Ettema T.J."/>
        </authorList>
    </citation>
    <scope>NUCLEOTIDE SEQUENCE</scope>
</reference>
<protein>
    <submittedName>
        <fullName evidence="1">Uncharacterized protein</fullName>
    </submittedName>
</protein>
<dbReference type="EMBL" id="LAZR01025198">
    <property type="protein sequence ID" value="KKL72674.1"/>
    <property type="molecule type" value="Genomic_DNA"/>
</dbReference>
<name>A0A0F9EFD1_9ZZZZ</name>
<proteinExistence type="predicted"/>